<comment type="catalytic activity">
    <reaction evidence="9">
        <text>a 2'-deoxyribonucleoside 5'-diphosphate + [thioredoxin]-disulfide + H2O = a ribonucleoside 5'-diphosphate + [thioredoxin]-dithiol</text>
        <dbReference type="Rhea" id="RHEA:23252"/>
        <dbReference type="Rhea" id="RHEA-COMP:10698"/>
        <dbReference type="Rhea" id="RHEA-COMP:10700"/>
        <dbReference type="ChEBI" id="CHEBI:15377"/>
        <dbReference type="ChEBI" id="CHEBI:29950"/>
        <dbReference type="ChEBI" id="CHEBI:50058"/>
        <dbReference type="ChEBI" id="CHEBI:57930"/>
        <dbReference type="ChEBI" id="CHEBI:73316"/>
        <dbReference type="EC" id="1.17.4.1"/>
    </reaction>
</comment>
<organism evidence="11 12">
    <name type="scientific">Tritrichomonas musculus</name>
    <dbReference type="NCBI Taxonomy" id="1915356"/>
    <lineage>
        <taxon>Eukaryota</taxon>
        <taxon>Metamonada</taxon>
        <taxon>Parabasalia</taxon>
        <taxon>Tritrichomonadida</taxon>
        <taxon>Tritrichomonadidae</taxon>
        <taxon>Tritrichomonas</taxon>
    </lineage>
</organism>
<proteinExistence type="inferred from homology"/>
<dbReference type="NCBIfam" id="TIGR02506">
    <property type="entry name" value="NrdE_NrdA"/>
    <property type="match status" value="1"/>
</dbReference>
<evidence type="ECO:0000259" key="10">
    <source>
        <dbReference type="PROSITE" id="PS51161"/>
    </source>
</evidence>
<dbReference type="SUPFAM" id="SSF51998">
    <property type="entry name" value="PFL-like glycyl radical enzymes"/>
    <property type="match status" value="1"/>
</dbReference>
<sequence length="789" mass="91458">MSFRQEVKYVIKRSGSKEAFSIQKVQSYLNKIIKDSKLNIKTDQILQQLILSIDSEIEKSSKILEILISITSNMISYNTDCQFLAARLFINSMRQEVWKSYTPKNSLYDRVKQRSTEYDVYDPIILEKYTEKEFNMIESEIVDYSRDYLLTYSGMRQFYDKYLFKNRLTNQLYELPQEANILIPMYVFMNQEPTKRMEYIKIFYHYLSTLVISLPTPIYSGVRTHLKQFSSCCVIDCDDTIDSILATNYIIGKTVTKRYGLGINIGKIRGIGAGVKKDTIVHNGIVPFLKMFESSMKGFMQNGIRGGCGTISFPFWHWEVAALIELKNNKGVQENRVRGLDYSIGLNRFFLERAKTNSYITLFSSEEVPELVSDYTYSYEQFKQIYTKYENTENIRKQKINALSLLMKIATERYETGRIYIYFMDNMNYYSVFKESIFSSNLCQEICLPTKPVYLSIANDDNHSKLKNDYHKDEYGLISVCILSCINIGRVCSISDELSVICEIIVRFLDELIDYQHYCFDQIKLSAVDYRPLGIGISDLFHLLAKNKLKYNSPETFKFVHELVEQFQFYLLTASCKLAEEKGRCKRFNCSKYSDCILPIDNYKDTLDSYANFNYICDWESLRERIRKFGLRNCCLSSIPPTASSCSISNSTPGIDPPRTKTTFKMSKYGTFAQVIPDLNECERFYTFQKDILNKDYFKLIGIIQKFIDQGISTNSFYMSNDDVSIGDVVKEIYDAYNYGLKSLYYLNNNKGVDDDVSQINSAEGINVDFNEINDGHHDDICSSGACSI</sequence>
<dbReference type="Gene3D" id="3.20.70.20">
    <property type="match status" value="1"/>
</dbReference>
<accession>A0ABR2JDS6</accession>
<evidence type="ECO:0000256" key="6">
    <source>
        <dbReference type="ARBA" id="ARBA00023002"/>
    </source>
</evidence>
<evidence type="ECO:0000256" key="9">
    <source>
        <dbReference type="RuleBase" id="RU003410"/>
    </source>
</evidence>
<dbReference type="SUPFAM" id="SSF48168">
    <property type="entry name" value="R1 subunit of ribonucleotide reductase, N-terminal domain"/>
    <property type="match status" value="1"/>
</dbReference>
<protein>
    <recommendedName>
        <fullName evidence="2 9">Ribonucleoside-diphosphate reductase</fullName>
        <ecNumber evidence="2 9">1.17.4.1</ecNumber>
    </recommendedName>
</protein>
<evidence type="ECO:0000256" key="3">
    <source>
        <dbReference type="ARBA" id="ARBA00022533"/>
    </source>
</evidence>
<evidence type="ECO:0000313" key="12">
    <source>
        <dbReference type="Proteomes" id="UP001470230"/>
    </source>
</evidence>
<dbReference type="InterPro" id="IPR013346">
    <property type="entry name" value="NrdE_NrdA_C"/>
</dbReference>
<dbReference type="InterPro" id="IPR039718">
    <property type="entry name" value="Rrm1"/>
</dbReference>
<dbReference type="InterPro" id="IPR008926">
    <property type="entry name" value="RNR_R1-su_N"/>
</dbReference>
<keyword evidence="12" id="KW-1185">Reference proteome</keyword>
<dbReference type="EC" id="1.17.4.1" evidence="2 9"/>
<name>A0ABR2JDS6_9EUKA</name>
<dbReference type="PRINTS" id="PR01183">
    <property type="entry name" value="RIBORDTASEM1"/>
</dbReference>
<keyword evidence="6 9" id="KW-0560">Oxidoreductase</keyword>
<evidence type="ECO:0000256" key="7">
    <source>
        <dbReference type="ARBA" id="ARBA00023116"/>
    </source>
</evidence>
<evidence type="ECO:0000256" key="1">
    <source>
        <dbReference type="ARBA" id="ARBA00010406"/>
    </source>
</evidence>
<dbReference type="PROSITE" id="PS00089">
    <property type="entry name" value="RIBORED_LARGE"/>
    <property type="match status" value="1"/>
</dbReference>
<dbReference type="Proteomes" id="UP001470230">
    <property type="component" value="Unassembled WGS sequence"/>
</dbReference>
<dbReference type="InterPro" id="IPR005144">
    <property type="entry name" value="ATP-cone_dom"/>
</dbReference>
<dbReference type="Pfam" id="PF00317">
    <property type="entry name" value="Ribonuc_red_lgN"/>
    <property type="match status" value="1"/>
</dbReference>
<dbReference type="InterPro" id="IPR000788">
    <property type="entry name" value="RNR_lg_C"/>
</dbReference>
<gene>
    <name evidence="11" type="ORF">M9Y10_005847</name>
</gene>
<dbReference type="InterPro" id="IPR013509">
    <property type="entry name" value="RNR_lsu_N"/>
</dbReference>
<feature type="domain" description="ATP-cone" evidence="10">
    <location>
        <begin position="8"/>
        <end position="99"/>
    </location>
</feature>
<dbReference type="PANTHER" id="PTHR11573:SF6">
    <property type="entry name" value="RIBONUCLEOSIDE-DIPHOSPHATE REDUCTASE LARGE SUBUNIT"/>
    <property type="match status" value="1"/>
</dbReference>
<comment type="caution">
    <text evidence="11">The sequence shown here is derived from an EMBL/GenBank/DDBJ whole genome shotgun (WGS) entry which is preliminary data.</text>
</comment>
<evidence type="ECO:0000256" key="2">
    <source>
        <dbReference type="ARBA" id="ARBA00012274"/>
    </source>
</evidence>
<comment type="similarity">
    <text evidence="1 9">Belongs to the ribonucleoside diphosphate reductase large chain family.</text>
</comment>
<reference evidence="11 12" key="1">
    <citation type="submission" date="2024-04" db="EMBL/GenBank/DDBJ databases">
        <title>Tritrichomonas musculus Genome.</title>
        <authorList>
            <person name="Alves-Ferreira E."/>
            <person name="Grigg M."/>
            <person name="Lorenzi H."/>
            <person name="Galac M."/>
        </authorList>
    </citation>
    <scope>NUCLEOTIDE SEQUENCE [LARGE SCALE GENOMIC DNA]</scope>
    <source>
        <strain evidence="11 12">EAF2021</strain>
    </source>
</reference>
<keyword evidence="5 8" id="KW-0067">ATP-binding</keyword>
<evidence type="ECO:0000313" key="11">
    <source>
        <dbReference type="EMBL" id="KAK8875673.1"/>
    </source>
</evidence>
<dbReference type="PANTHER" id="PTHR11573">
    <property type="entry name" value="RIBONUCLEOSIDE-DIPHOSPHATE REDUCTASE LARGE CHAIN"/>
    <property type="match status" value="1"/>
</dbReference>
<evidence type="ECO:0000256" key="4">
    <source>
        <dbReference type="ARBA" id="ARBA00022741"/>
    </source>
</evidence>
<comment type="function">
    <text evidence="9">Provides the precursors necessary for DNA synthesis. Catalyzes the biosynthesis of deoxyribonucleotides from the corresponding ribonucleotides.</text>
</comment>
<dbReference type="PROSITE" id="PS51161">
    <property type="entry name" value="ATP_CONE"/>
    <property type="match status" value="1"/>
</dbReference>
<evidence type="ECO:0000256" key="8">
    <source>
        <dbReference type="PROSITE-ProRule" id="PRU00492"/>
    </source>
</evidence>
<dbReference type="Pfam" id="PF02867">
    <property type="entry name" value="Ribonuc_red_lgC"/>
    <property type="match status" value="1"/>
</dbReference>
<dbReference type="EMBL" id="JAPFFF010000012">
    <property type="protein sequence ID" value="KAK8875673.1"/>
    <property type="molecule type" value="Genomic_DNA"/>
</dbReference>
<keyword evidence="4 8" id="KW-0547">Nucleotide-binding</keyword>
<keyword evidence="3" id="KW-0021">Allosteric enzyme</keyword>
<evidence type="ECO:0000256" key="5">
    <source>
        <dbReference type="ARBA" id="ARBA00022840"/>
    </source>
</evidence>
<keyword evidence="7 9" id="KW-0215">Deoxyribonucleotide synthesis</keyword>